<dbReference type="OrthoDB" id="1938625at2759"/>
<dbReference type="Proteomes" id="UP001153076">
    <property type="component" value="Unassembled WGS sequence"/>
</dbReference>
<dbReference type="EMBL" id="JAKOGI010000521">
    <property type="protein sequence ID" value="KAJ8433714.1"/>
    <property type="molecule type" value="Genomic_DNA"/>
</dbReference>
<name>A0A9Q1JZ00_9CARY</name>
<dbReference type="AlphaFoldDB" id="A0A9Q1JZ00"/>
<protein>
    <submittedName>
        <fullName evidence="1">Uncharacterized protein</fullName>
    </submittedName>
</protein>
<evidence type="ECO:0000313" key="2">
    <source>
        <dbReference type="Proteomes" id="UP001153076"/>
    </source>
</evidence>
<dbReference type="PANTHER" id="PTHR33116:SF84">
    <property type="entry name" value="RNA-DIRECTED DNA POLYMERASE"/>
    <property type="match status" value="1"/>
</dbReference>
<comment type="caution">
    <text evidence="1">The sequence shown here is derived from an EMBL/GenBank/DDBJ whole genome shotgun (WGS) entry which is preliminary data.</text>
</comment>
<dbReference type="PANTHER" id="PTHR33116">
    <property type="entry name" value="REVERSE TRANSCRIPTASE ZINC-BINDING DOMAIN-CONTAINING PROTEIN-RELATED-RELATED"/>
    <property type="match status" value="1"/>
</dbReference>
<gene>
    <name evidence="1" type="ORF">Cgig2_019823</name>
</gene>
<organism evidence="1 2">
    <name type="scientific">Carnegiea gigantea</name>
    <dbReference type="NCBI Taxonomy" id="171969"/>
    <lineage>
        <taxon>Eukaryota</taxon>
        <taxon>Viridiplantae</taxon>
        <taxon>Streptophyta</taxon>
        <taxon>Embryophyta</taxon>
        <taxon>Tracheophyta</taxon>
        <taxon>Spermatophyta</taxon>
        <taxon>Magnoliopsida</taxon>
        <taxon>eudicotyledons</taxon>
        <taxon>Gunneridae</taxon>
        <taxon>Pentapetalae</taxon>
        <taxon>Caryophyllales</taxon>
        <taxon>Cactineae</taxon>
        <taxon>Cactaceae</taxon>
        <taxon>Cactoideae</taxon>
        <taxon>Echinocereeae</taxon>
        <taxon>Carnegiea</taxon>
    </lineage>
</organism>
<accession>A0A9Q1JZ00</accession>
<reference evidence="1" key="1">
    <citation type="submission" date="2022-04" db="EMBL/GenBank/DDBJ databases">
        <title>Carnegiea gigantea Genome sequencing and assembly v2.</title>
        <authorList>
            <person name="Copetti D."/>
            <person name="Sanderson M.J."/>
            <person name="Burquez A."/>
            <person name="Wojciechowski M.F."/>
        </authorList>
    </citation>
    <scope>NUCLEOTIDE SEQUENCE</scope>
    <source>
        <strain evidence="1">SGP5-SGP5p</strain>
        <tissue evidence="1">Aerial part</tissue>
    </source>
</reference>
<evidence type="ECO:0000313" key="1">
    <source>
        <dbReference type="EMBL" id="KAJ8433714.1"/>
    </source>
</evidence>
<keyword evidence="2" id="KW-1185">Reference proteome</keyword>
<proteinExistence type="predicted"/>
<sequence length="274" mass="30988">MSDITGFKEGQLLLTHLGVSIIASKLSQTGCRTLLDKIAYKIKTQSSENMSFARRTLLINSILFGLFNYWASIFILPHEVVEQVTYVSRNFLWSGTTDYKGIPHIAWHQNKASITKLVGAVAKNQDTIWVKWVHERYIKAQSWWLVLEEIIQSQGHIQNGQHKPPKLVAVLQKQYSVQSGIPVSKETLENLNGEGSYGLGAPFQVTVSHGFSFSISSLSRPDCRDIPIWWTLYVLSAKIIRRMQIIYFLGANVQGSLEVYFDLVGHEDSSIQLC</sequence>